<protein>
    <recommendedName>
        <fullName evidence="3">Transmembrane protein</fullName>
    </recommendedName>
</protein>
<evidence type="ECO:0008006" key="3">
    <source>
        <dbReference type="Google" id="ProtNLM"/>
    </source>
</evidence>
<evidence type="ECO:0000313" key="2">
    <source>
        <dbReference type="EMBL" id="CAG6722073.1"/>
    </source>
</evidence>
<evidence type="ECO:0000256" key="1">
    <source>
        <dbReference type="SAM" id="Phobius"/>
    </source>
</evidence>
<feature type="transmembrane region" description="Helical" evidence="1">
    <location>
        <begin position="54"/>
        <end position="79"/>
    </location>
</feature>
<sequence length="114" mass="13325">MGCVNRGMGYVNREVNRSMGCVNREVNRGMVCVNRGMGCVNREVLVHYLLYKQVFMFSLSITLFFLKLILPIIVLLIYFRSITYLIISLGFRVLKNTRHKACEENGNEKKKKKW</sequence>
<organism evidence="2">
    <name type="scientific">Cacopsylla melanoneura</name>
    <dbReference type="NCBI Taxonomy" id="428564"/>
    <lineage>
        <taxon>Eukaryota</taxon>
        <taxon>Metazoa</taxon>
        <taxon>Ecdysozoa</taxon>
        <taxon>Arthropoda</taxon>
        <taxon>Hexapoda</taxon>
        <taxon>Insecta</taxon>
        <taxon>Pterygota</taxon>
        <taxon>Neoptera</taxon>
        <taxon>Paraneoptera</taxon>
        <taxon>Hemiptera</taxon>
        <taxon>Sternorrhyncha</taxon>
        <taxon>Psylloidea</taxon>
        <taxon>Psyllidae</taxon>
        <taxon>Psyllinae</taxon>
        <taxon>Cacopsylla</taxon>
    </lineage>
</organism>
<dbReference type="EMBL" id="HBUF01363164">
    <property type="protein sequence ID" value="CAG6722074.1"/>
    <property type="molecule type" value="Transcribed_RNA"/>
</dbReference>
<dbReference type="AlphaFoldDB" id="A0A8D8Y7J9"/>
<keyword evidence="1" id="KW-1133">Transmembrane helix</keyword>
<dbReference type="EMBL" id="HBUF01363163">
    <property type="protein sequence ID" value="CAG6722073.1"/>
    <property type="molecule type" value="Transcribed_RNA"/>
</dbReference>
<keyword evidence="1" id="KW-0812">Transmembrane</keyword>
<accession>A0A8D8Y7J9</accession>
<reference evidence="2" key="1">
    <citation type="submission" date="2021-05" db="EMBL/GenBank/DDBJ databases">
        <authorList>
            <person name="Alioto T."/>
            <person name="Alioto T."/>
            <person name="Gomez Garrido J."/>
        </authorList>
    </citation>
    <scope>NUCLEOTIDE SEQUENCE</scope>
</reference>
<keyword evidence="1" id="KW-0472">Membrane</keyword>
<proteinExistence type="predicted"/>
<name>A0A8D8Y7J9_9HEMI</name>